<gene>
    <name evidence="2" type="ORF">L21SP2_3467</name>
</gene>
<dbReference type="OrthoDB" id="370144at2"/>
<dbReference type="HOGENOM" id="CLU_1184379_0_0_12"/>
<evidence type="ECO:0000256" key="1">
    <source>
        <dbReference type="SAM" id="SignalP"/>
    </source>
</evidence>
<dbReference type="Proteomes" id="UP000018680">
    <property type="component" value="Chromosome"/>
</dbReference>
<accession>V5WMC1</accession>
<feature type="chain" id="PRO_5004742003" evidence="1">
    <location>
        <begin position="23"/>
        <end position="234"/>
    </location>
</feature>
<proteinExistence type="predicted"/>
<dbReference type="RefSeq" id="WP_024269689.1">
    <property type="nucleotide sequence ID" value="NC_023035.1"/>
</dbReference>
<name>V5WMC1_9SPIO</name>
<organism evidence="2 3">
    <name type="scientific">Salinispira pacifica</name>
    <dbReference type="NCBI Taxonomy" id="1307761"/>
    <lineage>
        <taxon>Bacteria</taxon>
        <taxon>Pseudomonadati</taxon>
        <taxon>Spirochaetota</taxon>
        <taxon>Spirochaetia</taxon>
        <taxon>Spirochaetales</taxon>
        <taxon>Spirochaetaceae</taxon>
        <taxon>Salinispira</taxon>
    </lineage>
</organism>
<feature type="signal peptide" evidence="1">
    <location>
        <begin position="1"/>
        <end position="22"/>
    </location>
</feature>
<reference evidence="2 3" key="1">
    <citation type="journal article" date="2015" name="Stand. Genomic Sci.">
        <title>Complete genome sequence and description of Salinispira pacifica gen. nov., sp. nov., a novel spirochaete isolated form a hypersaline microbial mat.</title>
        <authorList>
            <person name="Ben Hania W."/>
            <person name="Joseph M."/>
            <person name="Schumann P."/>
            <person name="Bunk B."/>
            <person name="Fiebig A."/>
            <person name="Sproer C."/>
            <person name="Klenk H.P."/>
            <person name="Fardeau M.L."/>
            <person name="Spring S."/>
        </authorList>
    </citation>
    <scope>NUCLEOTIDE SEQUENCE [LARGE SCALE GENOMIC DNA]</scope>
    <source>
        <strain evidence="2 3">L21-RPul-D2</strain>
    </source>
</reference>
<dbReference type="AlphaFoldDB" id="V5WMC1"/>
<sequence length="234" mass="27875">MVKKFLALSMIWMTLLPGVSFSQEAVYPDFSQLQAVFWINRSHANSYDVPITEQILAPTDDREYIRDLLELSRQWFSGIIYGYQFIYRPSDQVREVSEIFTIEPVHQIPWGDDDLEYLGYYEEDQKIELSFRYFPKDYERSRLKAWRSSRLPDMVGQAELPDRTDMQSRMESFDEAVKQAIRNYYRQVIPNKPREIRGRIALRNVPRSFADGGRIFTSLRVIIDTKEVQEYQHF</sequence>
<dbReference type="EMBL" id="CP006939">
    <property type="protein sequence ID" value="AHC16803.1"/>
    <property type="molecule type" value="Genomic_DNA"/>
</dbReference>
<keyword evidence="3" id="KW-1185">Reference proteome</keyword>
<keyword evidence="1" id="KW-0732">Signal</keyword>
<dbReference type="eggNOG" id="ENOG50343I0">
    <property type="taxonomic scope" value="Bacteria"/>
</dbReference>
<protein>
    <submittedName>
        <fullName evidence="2">Uncharacterized protein</fullName>
    </submittedName>
</protein>
<dbReference type="KEGG" id="slr:L21SP2_3467"/>
<evidence type="ECO:0000313" key="3">
    <source>
        <dbReference type="Proteomes" id="UP000018680"/>
    </source>
</evidence>
<evidence type="ECO:0000313" key="2">
    <source>
        <dbReference type="EMBL" id="AHC16803.1"/>
    </source>
</evidence>